<dbReference type="Pfam" id="PF12833">
    <property type="entry name" value="HTH_18"/>
    <property type="match status" value="1"/>
</dbReference>
<dbReference type="InterPro" id="IPR032687">
    <property type="entry name" value="AraC-type_N"/>
</dbReference>
<dbReference type="PANTHER" id="PTHR47894">
    <property type="entry name" value="HTH-TYPE TRANSCRIPTIONAL REGULATOR GADX"/>
    <property type="match status" value="1"/>
</dbReference>
<dbReference type="AlphaFoldDB" id="A0A431VF36"/>
<accession>A0A431VF36</accession>
<proteinExistence type="predicted"/>
<dbReference type="SUPFAM" id="SSF46689">
    <property type="entry name" value="Homeodomain-like"/>
    <property type="match status" value="1"/>
</dbReference>
<gene>
    <name evidence="5" type="ORF">EJ903_15480</name>
</gene>
<dbReference type="PRINTS" id="PR00032">
    <property type="entry name" value="HTHARAC"/>
</dbReference>
<dbReference type="PROSITE" id="PS01124">
    <property type="entry name" value="HTH_ARAC_FAMILY_2"/>
    <property type="match status" value="1"/>
</dbReference>
<evidence type="ECO:0000313" key="6">
    <source>
        <dbReference type="Proteomes" id="UP000277007"/>
    </source>
</evidence>
<dbReference type="Proteomes" id="UP000277007">
    <property type="component" value="Unassembled WGS sequence"/>
</dbReference>
<dbReference type="OrthoDB" id="9805730at2"/>
<comment type="caution">
    <text evidence="5">The sequence shown here is derived from an EMBL/GenBank/DDBJ whole genome shotgun (WGS) entry which is preliminary data.</text>
</comment>
<name>A0A431VF36_9PROT</name>
<evidence type="ECO:0000313" key="5">
    <source>
        <dbReference type="EMBL" id="RTR18681.1"/>
    </source>
</evidence>
<dbReference type="Pfam" id="PF12625">
    <property type="entry name" value="Arabinose_bd"/>
    <property type="match status" value="1"/>
</dbReference>
<organism evidence="5 6">
    <name type="scientific">Azospirillum griseum</name>
    <dbReference type="NCBI Taxonomy" id="2496639"/>
    <lineage>
        <taxon>Bacteria</taxon>
        <taxon>Pseudomonadati</taxon>
        <taxon>Pseudomonadota</taxon>
        <taxon>Alphaproteobacteria</taxon>
        <taxon>Rhodospirillales</taxon>
        <taxon>Azospirillaceae</taxon>
        <taxon>Azospirillum</taxon>
    </lineage>
</organism>
<dbReference type="GO" id="GO:0003700">
    <property type="term" value="F:DNA-binding transcription factor activity"/>
    <property type="evidence" value="ECO:0007669"/>
    <property type="project" value="InterPro"/>
</dbReference>
<sequence length="343" mass="38020">MVTQSLIDALKARGCAPDALLDRFGLSETTPLDPYRDIPLRQYVAAFEAAAAYVGDSHFGLSIARNLSPLTLGPVGLLFTSAPTLGAALTGFIDYNWLVQQGTSCRMTRDGDTCVFRYRIEDKRIFPRRHDAEFSLAIVVEMMRSRAGAAWRPLEVHFEHAAPANLQPHNAFFKAPLYFNQPANELMFPVKDLALSGNGGDHRVYGIVEHYLGMLRERAVPARSVEDKVRRMASDHFPGDGCFNMTSTAQSLGLSTSTLQRALRKSGGSFSTIKQDKRRALTENYLVDSDLSITEIAHVLGYADGACFTRACRRWFGMTPSMYRKQQQAARRSSDATIPTPTT</sequence>
<dbReference type="SMART" id="SM00342">
    <property type="entry name" value="HTH_ARAC"/>
    <property type="match status" value="1"/>
</dbReference>
<dbReference type="GO" id="GO:0000976">
    <property type="term" value="F:transcription cis-regulatory region binding"/>
    <property type="evidence" value="ECO:0007669"/>
    <property type="project" value="TreeGrafter"/>
</dbReference>
<keyword evidence="1" id="KW-0805">Transcription regulation</keyword>
<dbReference type="InterPro" id="IPR018060">
    <property type="entry name" value="HTH_AraC"/>
</dbReference>
<evidence type="ECO:0000256" key="2">
    <source>
        <dbReference type="ARBA" id="ARBA00023125"/>
    </source>
</evidence>
<evidence type="ECO:0000256" key="1">
    <source>
        <dbReference type="ARBA" id="ARBA00023015"/>
    </source>
</evidence>
<dbReference type="EMBL" id="RXMA01000014">
    <property type="protein sequence ID" value="RTR18681.1"/>
    <property type="molecule type" value="Genomic_DNA"/>
</dbReference>
<dbReference type="GO" id="GO:0005829">
    <property type="term" value="C:cytosol"/>
    <property type="evidence" value="ECO:0007669"/>
    <property type="project" value="TreeGrafter"/>
</dbReference>
<feature type="domain" description="HTH araC/xylS-type" evidence="4">
    <location>
        <begin position="227"/>
        <end position="326"/>
    </location>
</feature>
<keyword evidence="3" id="KW-0804">Transcription</keyword>
<protein>
    <submittedName>
        <fullName evidence="5">AraC family transcriptional regulator</fullName>
    </submittedName>
</protein>
<evidence type="ECO:0000259" key="4">
    <source>
        <dbReference type="PROSITE" id="PS01124"/>
    </source>
</evidence>
<keyword evidence="2" id="KW-0238">DNA-binding</keyword>
<dbReference type="PANTHER" id="PTHR47894:SF4">
    <property type="entry name" value="HTH-TYPE TRANSCRIPTIONAL REGULATOR GADX"/>
    <property type="match status" value="1"/>
</dbReference>
<dbReference type="InterPro" id="IPR009057">
    <property type="entry name" value="Homeodomain-like_sf"/>
</dbReference>
<reference evidence="5 6" key="1">
    <citation type="submission" date="2018-12" db="EMBL/GenBank/DDBJ databases">
        <authorList>
            <person name="Yang Y."/>
        </authorList>
    </citation>
    <scope>NUCLEOTIDE SEQUENCE [LARGE SCALE GENOMIC DNA]</scope>
    <source>
        <strain evidence="5 6">L-25-5w-1</strain>
    </source>
</reference>
<dbReference type="Gene3D" id="1.10.10.60">
    <property type="entry name" value="Homeodomain-like"/>
    <property type="match status" value="1"/>
</dbReference>
<keyword evidence="6" id="KW-1185">Reference proteome</keyword>
<evidence type="ECO:0000256" key="3">
    <source>
        <dbReference type="ARBA" id="ARBA00023163"/>
    </source>
</evidence>
<dbReference type="InterPro" id="IPR020449">
    <property type="entry name" value="Tscrpt_reg_AraC-type_HTH"/>
</dbReference>